<evidence type="ECO:0000313" key="1">
    <source>
        <dbReference type="EMBL" id="MTH61131.1"/>
    </source>
</evidence>
<keyword evidence="2" id="KW-1185">Reference proteome</keyword>
<dbReference type="OrthoDB" id="8481927at2"/>
<accession>A0A844HU80</accession>
<protein>
    <submittedName>
        <fullName evidence="1">Uncharacterized protein</fullName>
    </submittedName>
</protein>
<proteinExistence type="predicted"/>
<name>A0A844HU80_9RHOB</name>
<organism evidence="1 2">
    <name type="scientific">Paracoccus litorisediminis</name>
    <dbReference type="NCBI Taxonomy" id="2006130"/>
    <lineage>
        <taxon>Bacteria</taxon>
        <taxon>Pseudomonadati</taxon>
        <taxon>Pseudomonadota</taxon>
        <taxon>Alphaproteobacteria</taxon>
        <taxon>Rhodobacterales</taxon>
        <taxon>Paracoccaceae</taxon>
        <taxon>Paracoccus</taxon>
    </lineage>
</organism>
<sequence length="138" mass="15521">MTEEEILNRRRRPSLTVREMEKIVESLCYFHDEHGRMSEAQELVGMFAEMIAEEKDPEQRRLIDAYRNGVETQDGEMELDLDAEVSLGDDPGAYVMVWKWVTSSEADVCDECNGSLDDGEGYDGLCGSCADAAEEEVA</sequence>
<comment type="caution">
    <text evidence="1">The sequence shown here is derived from an EMBL/GenBank/DDBJ whole genome shotgun (WGS) entry which is preliminary data.</text>
</comment>
<dbReference type="RefSeq" id="WP_155041073.1">
    <property type="nucleotide sequence ID" value="NZ_WMIG01000013.1"/>
</dbReference>
<dbReference type="Proteomes" id="UP000449846">
    <property type="component" value="Unassembled WGS sequence"/>
</dbReference>
<dbReference type="EMBL" id="WMIG01000013">
    <property type="protein sequence ID" value="MTH61131.1"/>
    <property type="molecule type" value="Genomic_DNA"/>
</dbReference>
<gene>
    <name evidence="1" type="ORF">GL300_18130</name>
</gene>
<dbReference type="AlphaFoldDB" id="A0A844HU80"/>
<evidence type="ECO:0000313" key="2">
    <source>
        <dbReference type="Proteomes" id="UP000449846"/>
    </source>
</evidence>
<reference evidence="1 2" key="1">
    <citation type="submission" date="2019-11" db="EMBL/GenBank/DDBJ databases">
        <authorList>
            <person name="Dong K."/>
        </authorList>
    </citation>
    <scope>NUCLEOTIDE SEQUENCE [LARGE SCALE GENOMIC DNA]</scope>
    <source>
        <strain evidence="1 2">NBRC 112902</strain>
    </source>
</reference>